<reference evidence="3 4" key="1">
    <citation type="journal article" date="2016" name="Int. J. Syst. Evol. Microbiol.">
        <title>Description of Comamonas sediminis sp. nov., isolated from lagoon sediments.</title>
        <authorList>
            <person name="Subhash Y."/>
            <person name="Bang J.J."/>
            <person name="You T.H."/>
            <person name="Lee S.S."/>
        </authorList>
    </citation>
    <scope>NUCLEOTIDE SEQUENCE [LARGE SCALE GENOMIC DNA]</scope>
    <source>
        <strain evidence="3 4">JCM 31169</strain>
    </source>
</reference>
<feature type="domain" description="FAD dependent oxidoreductase" evidence="2">
    <location>
        <begin position="1"/>
        <end position="291"/>
    </location>
</feature>
<dbReference type="InterPro" id="IPR006076">
    <property type="entry name" value="FAD-dep_OxRdtase"/>
</dbReference>
<dbReference type="PANTHER" id="PTHR13847:SF289">
    <property type="entry name" value="GLYCINE OXIDASE"/>
    <property type="match status" value="1"/>
</dbReference>
<evidence type="ECO:0000313" key="4">
    <source>
        <dbReference type="Proteomes" id="UP001562178"/>
    </source>
</evidence>
<sequence>MGASAAWHLAHAGAAVTLVESAPQSRTTATSCSFGWVGSSASTPSSNPAAFAERLQALEAFAAIERQLGPLPIAARGALLWGANEEETAAMIAEHRAAGTRMEGLAGSQIADKEPRLAQRPPLAAWAPDDFAVEPALLARQLRAGALDLGACVRHGTADAVEVAGNRVAAVIVDGQKLVADTVVLANGFGVGALALTAGVDLPIGQSPAVLLRWDMQAHGLRHLLCADEVELRPALAGGLVSAADYPRAGEAGFTRACRPHGPPSGTAVGAREGTTSAVRRRCPAPDDVRRPAAVRLCGGDRRAVCIGGASLRDPDTVLGPPLRAIGSGDWRRTVAVGRTRPVARGPGRPVAAALPNPRTTAVFRPGFCGQSLRYFTK</sequence>
<dbReference type="SUPFAM" id="SSF51905">
    <property type="entry name" value="FAD/NAD(P)-binding domain"/>
    <property type="match status" value="1"/>
</dbReference>
<evidence type="ECO:0000256" key="1">
    <source>
        <dbReference type="ARBA" id="ARBA00023002"/>
    </source>
</evidence>
<protein>
    <submittedName>
        <fullName evidence="3">NAD(P)/FAD-dependent oxidoreductase</fullName>
        <ecNumber evidence="3">1.-.-.-</ecNumber>
    </submittedName>
</protein>
<gene>
    <name evidence="3" type="ORF">AB7A72_11125</name>
</gene>
<dbReference type="Proteomes" id="UP001562178">
    <property type="component" value="Unassembled WGS sequence"/>
</dbReference>
<dbReference type="RefSeq" id="WP_369459991.1">
    <property type="nucleotide sequence ID" value="NZ_JBGBDC010000004.1"/>
</dbReference>
<dbReference type="Gene3D" id="3.50.50.60">
    <property type="entry name" value="FAD/NAD(P)-binding domain"/>
    <property type="match status" value="1"/>
</dbReference>
<dbReference type="InterPro" id="IPR036188">
    <property type="entry name" value="FAD/NAD-bd_sf"/>
</dbReference>
<dbReference type="GO" id="GO:0016491">
    <property type="term" value="F:oxidoreductase activity"/>
    <property type="evidence" value="ECO:0007669"/>
    <property type="project" value="UniProtKB-KW"/>
</dbReference>
<dbReference type="EC" id="1.-.-.-" evidence="3"/>
<accession>A0ABV4B255</accession>
<organism evidence="3 4">
    <name type="scientific">Comamonas sediminis</name>
    <dbReference type="NCBI Taxonomy" id="1783360"/>
    <lineage>
        <taxon>Bacteria</taxon>
        <taxon>Pseudomonadati</taxon>
        <taxon>Pseudomonadota</taxon>
        <taxon>Betaproteobacteria</taxon>
        <taxon>Burkholderiales</taxon>
        <taxon>Comamonadaceae</taxon>
        <taxon>Comamonas</taxon>
    </lineage>
</organism>
<evidence type="ECO:0000259" key="2">
    <source>
        <dbReference type="Pfam" id="PF01266"/>
    </source>
</evidence>
<evidence type="ECO:0000313" key="3">
    <source>
        <dbReference type="EMBL" id="MEY2251555.1"/>
    </source>
</evidence>
<name>A0ABV4B255_9BURK</name>
<keyword evidence="1 3" id="KW-0560">Oxidoreductase</keyword>
<keyword evidence="4" id="KW-1185">Reference proteome</keyword>
<dbReference type="Pfam" id="PF01266">
    <property type="entry name" value="DAO"/>
    <property type="match status" value="1"/>
</dbReference>
<dbReference type="PANTHER" id="PTHR13847">
    <property type="entry name" value="SARCOSINE DEHYDROGENASE-RELATED"/>
    <property type="match status" value="1"/>
</dbReference>
<proteinExistence type="predicted"/>
<dbReference type="EMBL" id="JBGBDC010000004">
    <property type="protein sequence ID" value="MEY2251555.1"/>
    <property type="molecule type" value="Genomic_DNA"/>
</dbReference>
<dbReference type="Gene3D" id="3.30.9.10">
    <property type="entry name" value="D-Amino Acid Oxidase, subunit A, domain 2"/>
    <property type="match status" value="1"/>
</dbReference>
<comment type="caution">
    <text evidence="3">The sequence shown here is derived from an EMBL/GenBank/DDBJ whole genome shotgun (WGS) entry which is preliminary data.</text>
</comment>